<gene>
    <name evidence="15" type="ORF">IAC07_00370</name>
</gene>
<name>A0A940DLE0_9BACT</name>
<evidence type="ECO:0000256" key="11">
    <source>
        <dbReference type="RuleBase" id="RU003357"/>
    </source>
</evidence>
<dbReference type="InterPro" id="IPR036942">
    <property type="entry name" value="Beta-barrel_TonB_sf"/>
</dbReference>
<dbReference type="InterPro" id="IPR008969">
    <property type="entry name" value="CarboxyPept-like_regulatory"/>
</dbReference>
<organism evidence="15 16">
    <name type="scientific">Candidatus Cryptobacteroides gallistercoris</name>
    <dbReference type="NCBI Taxonomy" id="2840765"/>
    <lineage>
        <taxon>Bacteria</taxon>
        <taxon>Pseudomonadati</taxon>
        <taxon>Bacteroidota</taxon>
        <taxon>Bacteroidia</taxon>
        <taxon>Bacteroidales</taxon>
        <taxon>Candidatus Cryptobacteroides</taxon>
    </lineage>
</organism>
<evidence type="ECO:0000256" key="6">
    <source>
        <dbReference type="ARBA" id="ARBA00023077"/>
    </source>
</evidence>
<reference evidence="15" key="1">
    <citation type="submission" date="2020-10" db="EMBL/GenBank/DDBJ databases">
        <authorList>
            <person name="Gilroy R."/>
        </authorList>
    </citation>
    <scope>NUCLEOTIDE SEQUENCE</scope>
    <source>
        <strain evidence="15">F1-3629</strain>
    </source>
</reference>
<evidence type="ECO:0000256" key="5">
    <source>
        <dbReference type="ARBA" id="ARBA00022729"/>
    </source>
</evidence>
<accession>A0A940DLE0</accession>
<dbReference type="PANTHER" id="PTHR30069">
    <property type="entry name" value="TONB-DEPENDENT OUTER MEMBRANE RECEPTOR"/>
    <property type="match status" value="1"/>
</dbReference>
<dbReference type="Gene3D" id="2.170.130.10">
    <property type="entry name" value="TonB-dependent receptor, plug domain"/>
    <property type="match status" value="1"/>
</dbReference>
<comment type="caution">
    <text evidence="15">The sequence shown here is derived from an EMBL/GenBank/DDBJ whole genome shotgun (WGS) entry which is preliminary data.</text>
</comment>
<dbReference type="Gene3D" id="2.60.40.1120">
    <property type="entry name" value="Carboxypeptidase-like, regulatory domain"/>
    <property type="match status" value="1"/>
</dbReference>
<keyword evidence="2 10" id="KW-0813">Transport</keyword>
<comment type="similarity">
    <text evidence="10 11">Belongs to the TonB-dependent receptor family.</text>
</comment>
<evidence type="ECO:0000313" key="16">
    <source>
        <dbReference type="Proteomes" id="UP000771749"/>
    </source>
</evidence>
<keyword evidence="8" id="KW-0675">Receptor</keyword>
<keyword evidence="7 10" id="KW-0472">Membrane</keyword>
<dbReference type="InterPro" id="IPR023997">
    <property type="entry name" value="TonB-dep_OMP_SusC/RagA_CS"/>
</dbReference>
<reference evidence="15" key="2">
    <citation type="journal article" date="2021" name="PeerJ">
        <title>Extensive microbial diversity within the chicken gut microbiome revealed by metagenomics and culture.</title>
        <authorList>
            <person name="Gilroy R."/>
            <person name="Ravi A."/>
            <person name="Getino M."/>
            <person name="Pursley I."/>
            <person name="Horton D.L."/>
            <person name="Alikhan N.F."/>
            <person name="Baker D."/>
            <person name="Gharbi K."/>
            <person name="Hall N."/>
            <person name="Watson M."/>
            <person name="Adriaenssens E.M."/>
            <person name="Foster-Nyarko E."/>
            <person name="Jarju S."/>
            <person name="Secka A."/>
            <person name="Antonio M."/>
            <person name="Oren A."/>
            <person name="Chaudhuri R.R."/>
            <person name="La Ragione R."/>
            <person name="Hildebrand F."/>
            <person name="Pallen M.J."/>
        </authorList>
    </citation>
    <scope>NUCLEOTIDE SEQUENCE</scope>
    <source>
        <strain evidence="15">F1-3629</strain>
    </source>
</reference>
<evidence type="ECO:0000256" key="2">
    <source>
        <dbReference type="ARBA" id="ARBA00022448"/>
    </source>
</evidence>
<feature type="domain" description="TonB-dependent receptor plug" evidence="14">
    <location>
        <begin position="117"/>
        <end position="222"/>
    </location>
</feature>
<dbReference type="Gene3D" id="2.40.170.20">
    <property type="entry name" value="TonB-dependent receptor, beta-barrel domain"/>
    <property type="match status" value="1"/>
</dbReference>
<comment type="subcellular location">
    <subcellularLocation>
        <location evidence="1 10">Cell outer membrane</location>
        <topology evidence="1 10">Multi-pass membrane protein</topology>
    </subcellularLocation>
</comment>
<evidence type="ECO:0000256" key="8">
    <source>
        <dbReference type="ARBA" id="ARBA00023170"/>
    </source>
</evidence>
<dbReference type="InterPro" id="IPR039426">
    <property type="entry name" value="TonB-dep_rcpt-like"/>
</dbReference>
<dbReference type="InterPro" id="IPR000531">
    <property type="entry name" value="Beta-barrel_TonB"/>
</dbReference>
<keyword evidence="5 12" id="KW-0732">Signal</keyword>
<feature type="signal peptide" evidence="12">
    <location>
        <begin position="1"/>
        <end position="21"/>
    </location>
</feature>
<feature type="domain" description="TonB-dependent receptor-like beta-barrel" evidence="13">
    <location>
        <begin position="448"/>
        <end position="1004"/>
    </location>
</feature>
<dbReference type="GO" id="GO:0044718">
    <property type="term" value="P:siderophore transmembrane transport"/>
    <property type="evidence" value="ECO:0007669"/>
    <property type="project" value="TreeGrafter"/>
</dbReference>
<evidence type="ECO:0000259" key="13">
    <source>
        <dbReference type="Pfam" id="PF00593"/>
    </source>
</evidence>
<dbReference type="AlphaFoldDB" id="A0A940DLE0"/>
<sequence length="1041" mass="114161">MGKIKSFFALVLIFLSVSLSAQDLTVTGQVTDESTGEGIPFASVILKGTTHGVATDAEGNYSITVPSSGVLEFSSIGYQSTEMPVNGQRRIEASLKTDSEFIDETIVVAYGVQKKSSFVGAAEQVSGEKLATMSSTNISKSLEGAVAGLQTSSSSGTPGSSASIIIRGLGSVSASQEPLLVVDGVPYEGSLNSIASNDIESLTVLKDAAANSMYGARGSNGVIIITTKRGTSDRVSVTFDAKVGVNSRGVPAYDVITDPGDYYEMAWESFRNSVYYGGQMSLGQANAYASGALISDYLRYNVYKGIDDTELIDPTTGKLNPYAYDRKWTDNWNKDVFRNGVRQEYTLTASGGSEKTQAYMSVSYLNDEGYVPASGFERISVRGKIDQTIGRRIKVGLNLAYSNTTQNLYNSSESSGSFSNLFFFGQNIAPIYPIYQYDLETGAKLYGPNGEDLYDWGENRAYGQLSNPYGQLLTSKNEQISDNISSRGYIDIQILKDLKFTANVAYDVFLDKLDYYTTPVGGDAATVNGRGQQQTNRYTALNANQLISYTPTFGDHSLSILLGHETKSDVSYALSGHMTNFVDPNNSDFANAVVYQNLTSSTSEYFLQGVFARAEYNYANKYYLSGSYRMDASSRFAPDKRWGSFWSVGASWNAKQENFLIGVGWLDALRIKASYGTQGNDNIGVTKVYEDLYTISRVDGEASIVKAFRAAPDVTWEKSDNFNAGFEARFFDRLSVNADFFIKETKDMIYYRPLAPSQGEPSTQLVNDMDMKNTGIEFEVSADIIKTPNVLWNVTINGTHYKNAITKLPSDQPQTGYNTGNYWRSLGGSLYDFYLLEWAGVDPENGRAMYNVYSQSGTGGEFEGTTYSATNATQRAVGKSAIPDLYGGISTYLSFYGFDVSASLAYQIGGWTLDSNYQGLMGSGSVGTNWHKDIFDRWTPQNTDSQIPRLDNGDLEASQTSTRFLTKASYLSLRNVTIGYTFPKRITDKIAMQNLRIYLTGDNLWYTSKRKGLDVRQTFNGSTGFTYSALRTISAGISFTF</sequence>
<evidence type="ECO:0000256" key="3">
    <source>
        <dbReference type="ARBA" id="ARBA00022452"/>
    </source>
</evidence>
<proteinExistence type="inferred from homology"/>
<evidence type="ECO:0000256" key="9">
    <source>
        <dbReference type="ARBA" id="ARBA00023237"/>
    </source>
</evidence>
<evidence type="ECO:0000259" key="14">
    <source>
        <dbReference type="Pfam" id="PF07715"/>
    </source>
</evidence>
<dbReference type="GO" id="GO:0015344">
    <property type="term" value="F:siderophore uptake transmembrane transporter activity"/>
    <property type="evidence" value="ECO:0007669"/>
    <property type="project" value="TreeGrafter"/>
</dbReference>
<dbReference type="NCBIfam" id="TIGR04056">
    <property type="entry name" value="OMP_RagA_SusC"/>
    <property type="match status" value="1"/>
</dbReference>
<evidence type="ECO:0000256" key="12">
    <source>
        <dbReference type="SAM" id="SignalP"/>
    </source>
</evidence>
<dbReference type="SUPFAM" id="SSF49464">
    <property type="entry name" value="Carboxypeptidase regulatory domain-like"/>
    <property type="match status" value="1"/>
</dbReference>
<evidence type="ECO:0000256" key="7">
    <source>
        <dbReference type="ARBA" id="ARBA00023136"/>
    </source>
</evidence>
<keyword evidence="9 10" id="KW-0998">Cell outer membrane</keyword>
<evidence type="ECO:0000256" key="10">
    <source>
        <dbReference type="PROSITE-ProRule" id="PRU01360"/>
    </source>
</evidence>
<dbReference type="Pfam" id="PF07715">
    <property type="entry name" value="Plug"/>
    <property type="match status" value="1"/>
</dbReference>
<evidence type="ECO:0000313" key="15">
    <source>
        <dbReference type="EMBL" id="MBO8453161.1"/>
    </source>
</evidence>
<dbReference type="InterPro" id="IPR037066">
    <property type="entry name" value="Plug_dom_sf"/>
</dbReference>
<evidence type="ECO:0000256" key="1">
    <source>
        <dbReference type="ARBA" id="ARBA00004571"/>
    </source>
</evidence>
<protein>
    <submittedName>
        <fullName evidence="15">SusC/RagA family TonB-linked outer membrane protein</fullName>
    </submittedName>
</protein>
<keyword evidence="6 11" id="KW-0798">TonB box</keyword>
<dbReference type="Pfam" id="PF13715">
    <property type="entry name" value="CarbopepD_reg_2"/>
    <property type="match status" value="1"/>
</dbReference>
<dbReference type="InterPro" id="IPR023996">
    <property type="entry name" value="TonB-dep_OMP_SusC/RagA"/>
</dbReference>
<dbReference type="PANTHER" id="PTHR30069:SF29">
    <property type="entry name" value="HEMOGLOBIN AND HEMOGLOBIN-HAPTOGLOBIN-BINDING PROTEIN 1-RELATED"/>
    <property type="match status" value="1"/>
</dbReference>
<dbReference type="Pfam" id="PF00593">
    <property type="entry name" value="TonB_dep_Rec_b-barrel"/>
    <property type="match status" value="1"/>
</dbReference>
<dbReference type="InterPro" id="IPR012910">
    <property type="entry name" value="Plug_dom"/>
</dbReference>
<dbReference type="GO" id="GO:0009279">
    <property type="term" value="C:cell outer membrane"/>
    <property type="evidence" value="ECO:0007669"/>
    <property type="project" value="UniProtKB-SubCell"/>
</dbReference>
<dbReference type="EMBL" id="JADIMJ010000008">
    <property type="protein sequence ID" value="MBO8453161.1"/>
    <property type="molecule type" value="Genomic_DNA"/>
</dbReference>
<dbReference type="PROSITE" id="PS52016">
    <property type="entry name" value="TONB_DEPENDENT_REC_3"/>
    <property type="match status" value="1"/>
</dbReference>
<feature type="chain" id="PRO_5036794879" evidence="12">
    <location>
        <begin position="22"/>
        <end position="1041"/>
    </location>
</feature>
<dbReference type="NCBIfam" id="TIGR04057">
    <property type="entry name" value="SusC_RagA_signa"/>
    <property type="match status" value="1"/>
</dbReference>
<dbReference type="Proteomes" id="UP000771749">
    <property type="component" value="Unassembled WGS sequence"/>
</dbReference>
<dbReference type="SUPFAM" id="SSF56935">
    <property type="entry name" value="Porins"/>
    <property type="match status" value="1"/>
</dbReference>
<keyword evidence="4 10" id="KW-0812">Transmembrane</keyword>
<keyword evidence="3 10" id="KW-1134">Transmembrane beta strand</keyword>
<evidence type="ECO:0000256" key="4">
    <source>
        <dbReference type="ARBA" id="ARBA00022692"/>
    </source>
</evidence>